<evidence type="ECO:0000313" key="1">
    <source>
        <dbReference type="EMBL" id="WQQ26893.1"/>
    </source>
</evidence>
<protein>
    <recommendedName>
        <fullName evidence="3">PknH-like extracellular domain-containing protein</fullName>
    </recommendedName>
</protein>
<organism evidence="1 2">
    <name type="scientific">Nocardioides bizhenqiangii</name>
    <dbReference type="NCBI Taxonomy" id="3095076"/>
    <lineage>
        <taxon>Bacteria</taxon>
        <taxon>Bacillati</taxon>
        <taxon>Actinomycetota</taxon>
        <taxon>Actinomycetes</taxon>
        <taxon>Propionibacteriales</taxon>
        <taxon>Nocardioidaceae</taxon>
        <taxon>Nocardioides</taxon>
    </lineage>
</organism>
<dbReference type="RefSeq" id="WP_322937637.1">
    <property type="nucleotide sequence ID" value="NZ_CP141059.1"/>
</dbReference>
<gene>
    <name evidence="1" type="ORF">SHK19_01365</name>
</gene>
<keyword evidence="2" id="KW-1185">Reference proteome</keyword>
<evidence type="ECO:0000313" key="2">
    <source>
        <dbReference type="Proteomes" id="UP001327225"/>
    </source>
</evidence>
<dbReference type="EMBL" id="CP141059">
    <property type="protein sequence ID" value="WQQ26893.1"/>
    <property type="molecule type" value="Genomic_DNA"/>
</dbReference>
<sequence>MHSSPLSRRVLGAAVSLPLVVQSVACGGEGTDGADDPVTVVVTETAGTPTDTPASTTPLTEEQLNEAVLAHENLSPGWREVSSESEIGFGSVGCLAGMAQVPDDLFAAMARAEYDFEEDSLTTLLSAAGSVADEADATSFVDAAQATAAGCTSVNGTDDDGDQWEGTLTADETITNDAIDDQLLVEFDGTITTPDGTDLDIETRYLLARTGPHIAIVLSVNFPTYNYFDDAAYLQIAVDRFAAVATGAEPPVTVGPETN</sequence>
<name>A0ABZ0ZRC3_9ACTN</name>
<evidence type="ECO:0008006" key="3">
    <source>
        <dbReference type="Google" id="ProtNLM"/>
    </source>
</evidence>
<dbReference type="Proteomes" id="UP001327225">
    <property type="component" value="Chromosome"/>
</dbReference>
<accession>A0ABZ0ZRC3</accession>
<reference evidence="2" key="1">
    <citation type="submission" date="2023-12" db="EMBL/GenBank/DDBJ databases">
        <title>Novel species in genus Nocardioides.</title>
        <authorList>
            <person name="Zhou H."/>
        </authorList>
    </citation>
    <scope>NUCLEOTIDE SEQUENCE [LARGE SCALE GENOMIC DNA]</scope>
    <source>
        <strain evidence="2">HM61</strain>
    </source>
</reference>
<proteinExistence type="predicted"/>